<evidence type="ECO:0000256" key="4">
    <source>
        <dbReference type="ARBA" id="ARBA00023136"/>
    </source>
</evidence>
<dbReference type="GO" id="GO:0016491">
    <property type="term" value="F:oxidoreductase activity"/>
    <property type="evidence" value="ECO:0007669"/>
    <property type="project" value="InterPro"/>
</dbReference>
<feature type="domain" description="Fatty acid hydroxylase" evidence="6">
    <location>
        <begin position="122"/>
        <end position="256"/>
    </location>
</feature>
<accession>A0A401PWM2</accession>
<dbReference type="PANTHER" id="PTHR11863">
    <property type="entry name" value="STEROL DESATURASE"/>
    <property type="match status" value="1"/>
</dbReference>
<evidence type="ECO:0000256" key="2">
    <source>
        <dbReference type="ARBA" id="ARBA00022692"/>
    </source>
</evidence>
<dbReference type="OMA" id="PAVAINW"/>
<evidence type="ECO:0000256" key="1">
    <source>
        <dbReference type="ARBA" id="ARBA00004370"/>
    </source>
</evidence>
<feature type="transmembrane region" description="Helical" evidence="5">
    <location>
        <begin position="83"/>
        <end position="102"/>
    </location>
</feature>
<feature type="transmembrane region" description="Helical" evidence="5">
    <location>
        <begin position="114"/>
        <end position="135"/>
    </location>
</feature>
<dbReference type="AlphaFoldDB" id="A0A401PWM2"/>
<gene>
    <name evidence="7" type="ORF">scyTo_0015680</name>
</gene>
<dbReference type="Proteomes" id="UP000288216">
    <property type="component" value="Unassembled WGS sequence"/>
</dbReference>
<evidence type="ECO:0000259" key="6">
    <source>
        <dbReference type="Pfam" id="PF04116"/>
    </source>
</evidence>
<dbReference type="GO" id="GO:0008610">
    <property type="term" value="P:lipid biosynthetic process"/>
    <property type="evidence" value="ECO:0007669"/>
    <property type="project" value="InterPro"/>
</dbReference>
<evidence type="ECO:0000313" key="8">
    <source>
        <dbReference type="Proteomes" id="UP000288216"/>
    </source>
</evidence>
<keyword evidence="3 5" id="KW-1133">Transmembrane helix</keyword>
<dbReference type="InterPro" id="IPR006694">
    <property type="entry name" value="Fatty_acid_hydroxylase"/>
</dbReference>
<keyword evidence="8" id="KW-1185">Reference proteome</keyword>
<dbReference type="InterPro" id="IPR050307">
    <property type="entry name" value="Sterol_Desaturase_Related"/>
</dbReference>
<evidence type="ECO:0000256" key="5">
    <source>
        <dbReference type="SAM" id="Phobius"/>
    </source>
</evidence>
<dbReference type="GO" id="GO:0005506">
    <property type="term" value="F:iron ion binding"/>
    <property type="evidence" value="ECO:0007669"/>
    <property type="project" value="InterPro"/>
</dbReference>
<dbReference type="GO" id="GO:0016020">
    <property type="term" value="C:membrane"/>
    <property type="evidence" value="ECO:0007669"/>
    <property type="project" value="UniProtKB-SubCell"/>
</dbReference>
<comment type="caution">
    <text evidence="7">The sequence shown here is derived from an EMBL/GenBank/DDBJ whole genome shotgun (WGS) entry which is preliminary data.</text>
</comment>
<sequence length="279" mass="32292">MNCTAHHPNTILQLLWDYVRLHHTAMVSSPAFPALLAFGGYLVFCVPFTLVDLIGEGLPFLYKHKIQKGRPNVRMMGRCLWQAIFNHLVYVLPAVAINWLWSPPNPLPPRAPTHAQWLTGVVSCLLVFDFQYYCWHRLHHSCRWLYKTVHAIHHEHVAPFSWATQYLGGWELLTVGFWSNTTPLLFQCHPLTTWTFMLLSVWMSVEDHVGYDLPWSLHKVIPWGLYGGAPAHDMHHQKPNTNFAPFFTHLDRVFGTASTLHRNQKGAVSFQEQIEPWID</sequence>
<dbReference type="OrthoDB" id="1658724at2759"/>
<name>A0A401PWM2_SCYTO</name>
<organism evidence="7 8">
    <name type="scientific">Scyliorhinus torazame</name>
    <name type="common">Cloudy catshark</name>
    <name type="synonym">Catulus torazame</name>
    <dbReference type="NCBI Taxonomy" id="75743"/>
    <lineage>
        <taxon>Eukaryota</taxon>
        <taxon>Metazoa</taxon>
        <taxon>Chordata</taxon>
        <taxon>Craniata</taxon>
        <taxon>Vertebrata</taxon>
        <taxon>Chondrichthyes</taxon>
        <taxon>Elasmobranchii</taxon>
        <taxon>Galeomorphii</taxon>
        <taxon>Galeoidea</taxon>
        <taxon>Carcharhiniformes</taxon>
        <taxon>Scyliorhinidae</taxon>
        <taxon>Scyliorhinus</taxon>
    </lineage>
</organism>
<dbReference type="Pfam" id="PF04116">
    <property type="entry name" value="FA_hydroxylase"/>
    <property type="match status" value="1"/>
</dbReference>
<keyword evidence="2 5" id="KW-0812">Transmembrane</keyword>
<dbReference type="STRING" id="75743.A0A401PWM2"/>
<evidence type="ECO:0000256" key="3">
    <source>
        <dbReference type="ARBA" id="ARBA00022989"/>
    </source>
</evidence>
<feature type="transmembrane region" description="Helical" evidence="5">
    <location>
        <begin position="38"/>
        <end position="62"/>
    </location>
</feature>
<dbReference type="EMBL" id="BFAA01008998">
    <property type="protein sequence ID" value="GCB77531.1"/>
    <property type="molecule type" value="Genomic_DNA"/>
</dbReference>
<keyword evidence="4 5" id="KW-0472">Membrane</keyword>
<comment type="subcellular location">
    <subcellularLocation>
        <location evidence="1">Membrane</location>
    </subcellularLocation>
</comment>
<proteinExistence type="predicted"/>
<reference evidence="7 8" key="1">
    <citation type="journal article" date="2018" name="Nat. Ecol. Evol.">
        <title>Shark genomes provide insights into elasmobranch evolution and the origin of vertebrates.</title>
        <authorList>
            <person name="Hara Y"/>
            <person name="Yamaguchi K"/>
            <person name="Onimaru K"/>
            <person name="Kadota M"/>
            <person name="Koyanagi M"/>
            <person name="Keeley SD"/>
            <person name="Tatsumi K"/>
            <person name="Tanaka K"/>
            <person name="Motone F"/>
            <person name="Kageyama Y"/>
            <person name="Nozu R"/>
            <person name="Adachi N"/>
            <person name="Nishimura O"/>
            <person name="Nakagawa R"/>
            <person name="Tanegashima C"/>
            <person name="Kiyatake I"/>
            <person name="Matsumoto R"/>
            <person name="Murakumo K"/>
            <person name="Nishida K"/>
            <person name="Terakita A"/>
            <person name="Kuratani S"/>
            <person name="Sato K"/>
            <person name="Hyodo S Kuraku.S."/>
        </authorList>
    </citation>
    <scope>NUCLEOTIDE SEQUENCE [LARGE SCALE GENOMIC DNA]</scope>
</reference>
<evidence type="ECO:0000313" key="7">
    <source>
        <dbReference type="EMBL" id="GCB77531.1"/>
    </source>
</evidence>
<protein>
    <recommendedName>
        <fullName evidence="6">Fatty acid hydroxylase domain-containing protein</fullName>
    </recommendedName>
</protein>